<evidence type="ECO:0000313" key="1">
    <source>
        <dbReference type="EMBL" id="GMR62551.1"/>
    </source>
</evidence>
<feature type="non-terminal residue" evidence="1">
    <location>
        <position position="65"/>
    </location>
</feature>
<evidence type="ECO:0000313" key="2">
    <source>
        <dbReference type="Proteomes" id="UP001328107"/>
    </source>
</evidence>
<comment type="caution">
    <text evidence="1">The sequence shown here is derived from an EMBL/GenBank/DDBJ whole genome shotgun (WGS) entry which is preliminary data.</text>
</comment>
<accession>A0AAN5IGB1</accession>
<feature type="non-terminal residue" evidence="1">
    <location>
        <position position="1"/>
    </location>
</feature>
<organism evidence="1 2">
    <name type="scientific">Pristionchus mayeri</name>
    <dbReference type="NCBI Taxonomy" id="1317129"/>
    <lineage>
        <taxon>Eukaryota</taxon>
        <taxon>Metazoa</taxon>
        <taxon>Ecdysozoa</taxon>
        <taxon>Nematoda</taxon>
        <taxon>Chromadorea</taxon>
        <taxon>Rhabditida</taxon>
        <taxon>Rhabditina</taxon>
        <taxon>Diplogasteromorpha</taxon>
        <taxon>Diplogasteroidea</taxon>
        <taxon>Neodiplogasteridae</taxon>
        <taxon>Pristionchus</taxon>
    </lineage>
</organism>
<gene>
    <name evidence="1" type="ORF">PMAYCL1PPCAC_32746</name>
</gene>
<proteinExistence type="predicted"/>
<protein>
    <submittedName>
        <fullName evidence="1">Uncharacterized protein</fullName>
    </submittedName>
</protein>
<dbReference type="Proteomes" id="UP001328107">
    <property type="component" value="Unassembled WGS sequence"/>
</dbReference>
<dbReference type="EMBL" id="BTRK01000006">
    <property type="protein sequence ID" value="GMR62551.1"/>
    <property type="molecule type" value="Genomic_DNA"/>
</dbReference>
<dbReference type="AlphaFoldDB" id="A0AAN5IGB1"/>
<name>A0AAN5IGB1_9BILA</name>
<reference evidence="2" key="1">
    <citation type="submission" date="2022-10" db="EMBL/GenBank/DDBJ databases">
        <title>Genome assembly of Pristionchus species.</title>
        <authorList>
            <person name="Yoshida K."/>
            <person name="Sommer R.J."/>
        </authorList>
    </citation>
    <scope>NUCLEOTIDE SEQUENCE [LARGE SCALE GENOMIC DNA]</scope>
    <source>
        <strain evidence="2">RS5460</strain>
    </source>
</reference>
<sequence length="65" mass="7598">PRRNRSFCRCRGTSACPNFHRLHGDFVSRFLHILHQIRSRDDELLQIRHIFDADPASSLLLIVSV</sequence>
<keyword evidence="2" id="KW-1185">Reference proteome</keyword>